<sequence length="97" mass="10315">MSTIPAKDPDATLDYQVDWSAWLADGETITADPAPEITVDDGLTLNPGGKSTSEAGGNVTFWLGGGTAGRTYNVACKITTSQGRVDQRSFRLPINQR</sequence>
<protein>
    <submittedName>
        <fullName evidence="1">Uncharacterized protein</fullName>
    </submittedName>
</protein>
<dbReference type="AlphaFoldDB" id="A0A5P3VNZ6"/>
<name>A0A5P3VNZ6_9BURK</name>
<evidence type="ECO:0000313" key="1">
    <source>
        <dbReference type="EMBL" id="QEZ47173.1"/>
    </source>
</evidence>
<dbReference type="Pfam" id="PF23148">
    <property type="entry name" value="Gp77"/>
    <property type="match status" value="1"/>
</dbReference>
<organism evidence="1 2">
    <name type="scientific">Cupriavidus oxalaticus</name>
    <dbReference type="NCBI Taxonomy" id="96344"/>
    <lineage>
        <taxon>Bacteria</taxon>
        <taxon>Pseudomonadati</taxon>
        <taxon>Pseudomonadota</taxon>
        <taxon>Betaproteobacteria</taxon>
        <taxon>Burkholderiales</taxon>
        <taxon>Burkholderiaceae</taxon>
        <taxon>Cupriavidus</taxon>
    </lineage>
</organism>
<dbReference type="RefSeq" id="WP_151072164.1">
    <property type="nucleotide sequence ID" value="NZ_CP032519.1"/>
</dbReference>
<dbReference type="InterPro" id="IPR056928">
    <property type="entry name" value="Gp77-like"/>
</dbReference>
<reference evidence="1 2" key="1">
    <citation type="submission" date="2018-09" db="EMBL/GenBank/DDBJ databases">
        <title>Complete genome sequence of Cupriavidus oxalaticus T2, a bacterium capable of phenol tolerance and degradation.</title>
        <authorList>
            <person name="Yan J."/>
        </authorList>
    </citation>
    <scope>NUCLEOTIDE SEQUENCE [LARGE SCALE GENOMIC DNA]</scope>
    <source>
        <strain evidence="1 2">T2</strain>
    </source>
</reference>
<gene>
    <name evidence="1" type="ORF">D2917_23770</name>
</gene>
<dbReference type="EMBL" id="CP032519">
    <property type="protein sequence ID" value="QEZ47173.1"/>
    <property type="molecule type" value="Genomic_DNA"/>
</dbReference>
<dbReference type="Proteomes" id="UP000325743">
    <property type="component" value="Chromosome 2"/>
</dbReference>
<evidence type="ECO:0000313" key="2">
    <source>
        <dbReference type="Proteomes" id="UP000325743"/>
    </source>
</evidence>
<proteinExistence type="predicted"/>
<accession>A0A5P3VNZ6</accession>